<comment type="similarity">
    <text evidence="1">Belongs to the CCDC149 family.</text>
</comment>
<dbReference type="PANTHER" id="PTHR21682:SF2">
    <property type="entry name" value="COILED-COIL DOMAIN-CONTAINING PROTEIN 149"/>
    <property type="match status" value="1"/>
</dbReference>
<reference evidence="4" key="1">
    <citation type="thesis" date="2021" institute="BYU ScholarsArchive" country="Provo, UT, USA">
        <title>Applications of and Algorithms for Genome Assembly and Genomic Analyses with an Emphasis on Marine Teleosts.</title>
        <authorList>
            <person name="Pickett B.D."/>
        </authorList>
    </citation>
    <scope>NUCLEOTIDE SEQUENCE</scope>
    <source>
        <strain evidence="4">HI-2016</strain>
    </source>
</reference>
<keyword evidence="2" id="KW-0175">Coiled coil</keyword>
<feature type="compositionally biased region" description="Basic residues" evidence="3">
    <location>
        <begin position="61"/>
        <end position="71"/>
    </location>
</feature>
<keyword evidence="5" id="KW-1185">Reference proteome</keyword>
<accession>A0A8T2NS45</accession>
<dbReference type="Proteomes" id="UP000824540">
    <property type="component" value="Unassembled WGS sequence"/>
</dbReference>
<dbReference type="EMBL" id="JAFBMS010000028">
    <property type="protein sequence ID" value="KAG9342396.1"/>
    <property type="molecule type" value="Genomic_DNA"/>
</dbReference>
<organism evidence="4 5">
    <name type="scientific">Albula glossodonta</name>
    <name type="common">roundjaw bonefish</name>
    <dbReference type="NCBI Taxonomy" id="121402"/>
    <lineage>
        <taxon>Eukaryota</taxon>
        <taxon>Metazoa</taxon>
        <taxon>Chordata</taxon>
        <taxon>Craniata</taxon>
        <taxon>Vertebrata</taxon>
        <taxon>Euteleostomi</taxon>
        <taxon>Actinopterygii</taxon>
        <taxon>Neopterygii</taxon>
        <taxon>Teleostei</taxon>
        <taxon>Albuliformes</taxon>
        <taxon>Albulidae</taxon>
        <taxon>Albula</taxon>
    </lineage>
</organism>
<proteinExistence type="inferred from homology"/>
<dbReference type="InterPro" id="IPR019179">
    <property type="entry name" value="CC149"/>
</dbReference>
<evidence type="ECO:0000256" key="3">
    <source>
        <dbReference type="SAM" id="MobiDB-lite"/>
    </source>
</evidence>
<dbReference type="OrthoDB" id="5917629at2759"/>
<evidence type="ECO:0000256" key="1">
    <source>
        <dbReference type="ARBA" id="ARBA00005872"/>
    </source>
</evidence>
<dbReference type="AlphaFoldDB" id="A0A8T2NS45"/>
<sequence length="71" mass="8154">DGDPTLPPEKRNQVNLAQLLRDSRERNKQVSEEMKELSQRLAEAQGDNKVTSVIVPPNPHRLMRRTRPQAL</sequence>
<gene>
    <name evidence="4" type="ORF">JZ751_016398</name>
</gene>
<name>A0A8T2NS45_9TELE</name>
<protein>
    <submittedName>
        <fullName evidence="4">Uncharacterized protein</fullName>
    </submittedName>
</protein>
<dbReference type="PANTHER" id="PTHR21682">
    <property type="entry name" value="COILED-COIL DOMAIN-CONTAINING PROTEIN 149"/>
    <property type="match status" value="1"/>
</dbReference>
<comment type="caution">
    <text evidence="4">The sequence shown here is derived from an EMBL/GenBank/DDBJ whole genome shotgun (WGS) entry which is preliminary data.</text>
</comment>
<feature type="compositionally biased region" description="Basic and acidic residues" evidence="3">
    <location>
        <begin position="21"/>
        <end position="38"/>
    </location>
</feature>
<feature type="non-terminal residue" evidence="4">
    <location>
        <position position="71"/>
    </location>
</feature>
<evidence type="ECO:0000256" key="2">
    <source>
        <dbReference type="ARBA" id="ARBA00023054"/>
    </source>
</evidence>
<dbReference type="Pfam" id="PF09789">
    <property type="entry name" value="CC149"/>
    <property type="match status" value="1"/>
</dbReference>
<evidence type="ECO:0000313" key="4">
    <source>
        <dbReference type="EMBL" id="KAG9342396.1"/>
    </source>
</evidence>
<evidence type="ECO:0000313" key="5">
    <source>
        <dbReference type="Proteomes" id="UP000824540"/>
    </source>
</evidence>
<feature type="region of interest" description="Disordered" evidence="3">
    <location>
        <begin position="1"/>
        <end position="71"/>
    </location>
</feature>